<dbReference type="Proteomes" id="UP000245771">
    <property type="component" value="Unassembled WGS sequence"/>
</dbReference>
<sequence>MGKHYCYYCDVHLTHDSTSVRKAHNTGRNHLQNVRDYYQSLDPAQNEAIFAGVLHQYDLMRLPHPQLVYNPPNTGGGGHRGGFGGGGRGRGGFNQGGYGRPPPRDSGGFGGYNRPPPSQYGNANGHNYGEPPTGPGGQYGQPHSNMNGRGPPPYMGGGQQSYGGRPPPNFNGPPPGYGGR</sequence>
<evidence type="ECO:0000256" key="8">
    <source>
        <dbReference type="SAM" id="MobiDB-lite"/>
    </source>
</evidence>
<dbReference type="GO" id="GO:0008270">
    <property type="term" value="F:zinc ion binding"/>
    <property type="evidence" value="ECO:0007669"/>
    <property type="project" value="UniProtKB-KW"/>
</dbReference>
<dbReference type="PIRSF" id="PIRSF037969">
    <property type="entry name" value="U1_snRNP-C"/>
    <property type="match status" value="1"/>
</dbReference>
<reference evidence="10 11" key="1">
    <citation type="journal article" date="2018" name="Mol. Biol. Evol.">
        <title>Broad Genomic Sampling Reveals a Smut Pathogenic Ancestry of the Fungal Clade Ustilaginomycotina.</title>
        <authorList>
            <person name="Kijpornyongpan T."/>
            <person name="Mondo S.J."/>
            <person name="Barry K."/>
            <person name="Sandor L."/>
            <person name="Lee J."/>
            <person name="Lipzen A."/>
            <person name="Pangilinan J."/>
            <person name="LaButti K."/>
            <person name="Hainaut M."/>
            <person name="Henrissat B."/>
            <person name="Grigoriev I.V."/>
            <person name="Spatafora J.W."/>
            <person name="Aime M.C."/>
        </authorList>
    </citation>
    <scope>NUCLEOTIDE SEQUENCE [LARGE SCALE GENOMIC DNA]</scope>
    <source>
        <strain evidence="10 11">MCA 3882</strain>
    </source>
</reference>
<proteinExistence type="predicted"/>
<evidence type="ECO:0000256" key="1">
    <source>
        <dbReference type="ARBA" id="ARBA00004123"/>
    </source>
</evidence>
<dbReference type="PANTHER" id="PTHR31148:SF1">
    <property type="entry name" value="U1 SMALL NUCLEAR RIBONUCLEOPROTEIN C"/>
    <property type="match status" value="1"/>
</dbReference>
<evidence type="ECO:0000256" key="7">
    <source>
        <dbReference type="ARBA" id="ARBA00023274"/>
    </source>
</evidence>
<dbReference type="InterPro" id="IPR003604">
    <property type="entry name" value="Matrin/U1-like-C_Znf_C2H2"/>
</dbReference>
<keyword evidence="6" id="KW-0539">Nucleus</keyword>
<dbReference type="InterPro" id="IPR013085">
    <property type="entry name" value="U1-CZ_Znf_C2H2"/>
</dbReference>
<keyword evidence="3" id="KW-0863">Zinc-finger</keyword>
<organism evidence="10 11">
    <name type="scientific">Meira miltonrushii</name>
    <dbReference type="NCBI Taxonomy" id="1280837"/>
    <lineage>
        <taxon>Eukaryota</taxon>
        <taxon>Fungi</taxon>
        <taxon>Dikarya</taxon>
        <taxon>Basidiomycota</taxon>
        <taxon>Ustilaginomycotina</taxon>
        <taxon>Exobasidiomycetes</taxon>
        <taxon>Exobasidiales</taxon>
        <taxon>Brachybasidiaceae</taxon>
        <taxon>Meira</taxon>
    </lineage>
</organism>
<dbReference type="InParanoid" id="A0A316VE80"/>
<evidence type="ECO:0000256" key="4">
    <source>
        <dbReference type="ARBA" id="ARBA00022833"/>
    </source>
</evidence>
<keyword evidence="11" id="KW-1185">Reference proteome</keyword>
<dbReference type="InterPro" id="IPR036236">
    <property type="entry name" value="Znf_C2H2_sf"/>
</dbReference>
<feature type="compositionally biased region" description="Pro residues" evidence="8">
    <location>
        <begin position="165"/>
        <end position="180"/>
    </location>
</feature>
<dbReference type="RefSeq" id="XP_025355906.1">
    <property type="nucleotide sequence ID" value="XM_025502355.1"/>
</dbReference>
<evidence type="ECO:0000259" key="9">
    <source>
        <dbReference type="PROSITE" id="PS50171"/>
    </source>
</evidence>
<accession>A0A316VE80</accession>
<evidence type="ECO:0000313" key="10">
    <source>
        <dbReference type="EMBL" id="PWN35604.1"/>
    </source>
</evidence>
<keyword evidence="4" id="KW-0862">Zinc</keyword>
<feature type="compositionally biased region" description="Gly residues" evidence="8">
    <location>
        <begin position="74"/>
        <end position="99"/>
    </location>
</feature>
<dbReference type="AlphaFoldDB" id="A0A316VE80"/>
<dbReference type="InterPro" id="IPR000690">
    <property type="entry name" value="Matrin/U1-C_Znf_C2H2"/>
</dbReference>
<dbReference type="PANTHER" id="PTHR31148">
    <property type="entry name" value="U1 SMALL NUCLEAR RIBONUCLEOPROTEIN C"/>
    <property type="match status" value="1"/>
</dbReference>
<dbReference type="GeneID" id="37024136"/>
<evidence type="ECO:0000256" key="5">
    <source>
        <dbReference type="ARBA" id="ARBA00022884"/>
    </source>
</evidence>
<dbReference type="PROSITE" id="PS50171">
    <property type="entry name" value="ZF_MATRIN"/>
    <property type="match status" value="1"/>
</dbReference>
<dbReference type="InterPro" id="IPR017340">
    <property type="entry name" value="U1_snRNP-C"/>
</dbReference>
<dbReference type="SMART" id="SM00451">
    <property type="entry name" value="ZnF_U1"/>
    <property type="match status" value="1"/>
</dbReference>
<evidence type="ECO:0000256" key="3">
    <source>
        <dbReference type="ARBA" id="ARBA00022771"/>
    </source>
</evidence>
<keyword evidence="5" id="KW-0694">RNA-binding</keyword>
<dbReference type="STRING" id="1280837.A0A316VE80"/>
<dbReference type="GO" id="GO:0000395">
    <property type="term" value="P:mRNA 5'-splice site recognition"/>
    <property type="evidence" value="ECO:0007669"/>
    <property type="project" value="InterPro"/>
</dbReference>
<dbReference type="Pfam" id="PF06220">
    <property type="entry name" value="zf-U1"/>
    <property type="match status" value="1"/>
</dbReference>
<keyword evidence="7" id="KW-0687">Ribonucleoprotein</keyword>
<feature type="region of interest" description="Disordered" evidence="8">
    <location>
        <begin position="68"/>
        <end position="180"/>
    </location>
</feature>
<dbReference type="OrthoDB" id="76567at2759"/>
<evidence type="ECO:0000256" key="6">
    <source>
        <dbReference type="ARBA" id="ARBA00023242"/>
    </source>
</evidence>
<evidence type="ECO:0000256" key="2">
    <source>
        <dbReference type="ARBA" id="ARBA00022723"/>
    </source>
</evidence>
<comment type="subcellular location">
    <subcellularLocation>
        <location evidence="1">Nucleus</location>
    </subcellularLocation>
</comment>
<dbReference type="SUPFAM" id="SSF57667">
    <property type="entry name" value="beta-beta-alpha zinc fingers"/>
    <property type="match status" value="1"/>
</dbReference>
<dbReference type="Gene3D" id="3.30.160.60">
    <property type="entry name" value="Classic Zinc Finger"/>
    <property type="match status" value="1"/>
</dbReference>
<dbReference type="EMBL" id="KZ819603">
    <property type="protein sequence ID" value="PWN35604.1"/>
    <property type="molecule type" value="Genomic_DNA"/>
</dbReference>
<evidence type="ECO:0000313" key="11">
    <source>
        <dbReference type="Proteomes" id="UP000245771"/>
    </source>
</evidence>
<feature type="domain" description="Matrin-type" evidence="9">
    <location>
        <begin position="4"/>
        <end position="36"/>
    </location>
</feature>
<gene>
    <name evidence="10" type="ORF">FA14DRAFT_44504</name>
</gene>
<keyword evidence="2" id="KW-0479">Metal-binding</keyword>
<dbReference type="GO" id="GO:0005685">
    <property type="term" value="C:U1 snRNP"/>
    <property type="evidence" value="ECO:0007669"/>
    <property type="project" value="InterPro"/>
</dbReference>
<protein>
    <submittedName>
        <fullName evidence="10">Zf-U1-domain-containing protein</fullName>
    </submittedName>
</protein>
<dbReference type="GO" id="GO:0030627">
    <property type="term" value="F:pre-mRNA 5'-splice site binding"/>
    <property type="evidence" value="ECO:0007669"/>
    <property type="project" value="InterPro"/>
</dbReference>
<name>A0A316VE80_9BASI</name>